<dbReference type="AlphaFoldDB" id="A0A9D4Z2N9"/>
<feature type="compositionally biased region" description="Polar residues" evidence="5">
    <location>
        <begin position="1"/>
        <end position="11"/>
    </location>
</feature>
<protein>
    <recommendedName>
        <fullName evidence="6">RING-type domain-containing protein</fullName>
    </recommendedName>
</protein>
<evidence type="ECO:0000256" key="1">
    <source>
        <dbReference type="ARBA" id="ARBA00022723"/>
    </source>
</evidence>
<feature type="domain" description="RING-type" evidence="6">
    <location>
        <begin position="140"/>
        <end position="183"/>
    </location>
</feature>
<accession>A0A9D4Z2N9</accession>
<dbReference type="PANTHER" id="PTHR23041">
    <property type="entry name" value="RING FINGER DOMAIN-CONTAINING"/>
    <property type="match status" value="1"/>
</dbReference>
<dbReference type="Pfam" id="PF13639">
    <property type="entry name" value="zf-RING_2"/>
    <property type="match status" value="1"/>
</dbReference>
<reference evidence="7" key="1">
    <citation type="journal article" date="2019" name="Plant J.">
        <title>Chlorella vulgaris genome assembly and annotation reveals the molecular basis for metabolic acclimation to high light conditions.</title>
        <authorList>
            <person name="Cecchin M."/>
            <person name="Marcolungo L."/>
            <person name="Rossato M."/>
            <person name="Girolomoni L."/>
            <person name="Cosentino E."/>
            <person name="Cuine S."/>
            <person name="Li-Beisson Y."/>
            <person name="Delledonne M."/>
            <person name="Ballottari M."/>
        </authorList>
    </citation>
    <scope>NUCLEOTIDE SEQUENCE</scope>
    <source>
        <strain evidence="7">211/11P</strain>
    </source>
</reference>
<dbReference type="PROSITE" id="PS50089">
    <property type="entry name" value="ZF_RING_2"/>
    <property type="match status" value="1"/>
</dbReference>
<dbReference type="SMART" id="SM00184">
    <property type="entry name" value="RING"/>
    <property type="match status" value="1"/>
</dbReference>
<dbReference type="PANTHER" id="PTHR23041:SF78">
    <property type="entry name" value="E3 UBIQUITIN-PROTEIN LIGASE RNF4"/>
    <property type="match status" value="1"/>
</dbReference>
<sequence length="199" mass="21469">MAAQATTTAANSHDVVDLLSDSEDTPAQHAASGQDVGPPRRRAAAASRRGQQQQQQRRQPGPRVAAGSSDVIDLTVEPVGGLQVVRSTLQRVPMRGTKRPRARQPAEAAVQLSPGKQLLHQLRNPPPPPPPEAEQEGPKCGICMEAMGGSHARQMASGNCGHVYCYDCLVAAVRTQKKCPTCRKNMQQRQIHKVFLSFT</sequence>
<evidence type="ECO:0000259" key="6">
    <source>
        <dbReference type="PROSITE" id="PS50089"/>
    </source>
</evidence>
<dbReference type="InterPro" id="IPR013083">
    <property type="entry name" value="Znf_RING/FYVE/PHD"/>
</dbReference>
<dbReference type="InterPro" id="IPR001841">
    <property type="entry name" value="Znf_RING"/>
</dbReference>
<dbReference type="Proteomes" id="UP001055712">
    <property type="component" value="Unassembled WGS sequence"/>
</dbReference>
<organism evidence="7 8">
    <name type="scientific">Chlorella vulgaris</name>
    <name type="common">Green alga</name>
    <dbReference type="NCBI Taxonomy" id="3077"/>
    <lineage>
        <taxon>Eukaryota</taxon>
        <taxon>Viridiplantae</taxon>
        <taxon>Chlorophyta</taxon>
        <taxon>core chlorophytes</taxon>
        <taxon>Trebouxiophyceae</taxon>
        <taxon>Chlorellales</taxon>
        <taxon>Chlorellaceae</taxon>
        <taxon>Chlorella clade</taxon>
        <taxon>Chlorella</taxon>
    </lineage>
</organism>
<evidence type="ECO:0000313" key="7">
    <source>
        <dbReference type="EMBL" id="KAI3438401.1"/>
    </source>
</evidence>
<dbReference type="InterPro" id="IPR017907">
    <property type="entry name" value="Znf_RING_CS"/>
</dbReference>
<feature type="region of interest" description="Disordered" evidence="5">
    <location>
        <begin position="92"/>
        <end position="112"/>
    </location>
</feature>
<comment type="caution">
    <text evidence="7">The sequence shown here is derived from an EMBL/GenBank/DDBJ whole genome shotgun (WGS) entry which is preliminary data.</text>
</comment>
<dbReference type="Gene3D" id="3.30.40.10">
    <property type="entry name" value="Zinc/RING finger domain, C3HC4 (zinc finger)"/>
    <property type="match status" value="1"/>
</dbReference>
<dbReference type="PROSITE" id="PS00518">
    <property type="entry name" value="ZF_RING_1"/>
    <property type="match status" value="1"/>
</dbReference>
<feature type="region of interest" description="Disordered" evidence="5">
    <location>
        <begin position="1"/>
        <end position="72"/>
    </location>
</feature>
<feature type="compositionally biased region" description="Low complexity" evidence="5">
    <location>
        <begin position="44"/>
        <end position="63"/>
    </location>
</feature>
<evidence type="ECO:0000313" key="8">
    <source>
        <dbReference type="Proteomes" id="UP001055712"/>
    </source>
</evidence>
<dbReference type="SUPFAM" id="SSF57850">
    <property type="entry name" value="RING/U-box"/>
    <property type="match status" value="1"/>
</dbReference>
<gene>
    <name evidence="7" type="ORF">D9Q98_000833</name>
</gene>
<dbReference type="EMBL" id="SIDB01000001">
    <property type="protein sequence ID" value="KAI3438401.1"/>
    <property type="molecule type" value="Genomic_DNA"/>
</dbReference>
<evidence type="ECO:0000256" key="4">
    <source>
        <dbReference type="PROSITE-ProRule" id="PRU00175"/>
    </source>
</evidence>
<keyword evidence="8" id="KW-1185">Reference proteome</keyword>
<keyword evidence="3" id="KW-0862">Zinc</keyword>
<evidence type="ECO:0000256" key="2">
    <source>
        <dbReference type="ARBA" id="ARBA00022771"/>
    </source>
</evidence>
<dbReference type="OrthoDB" id="6105938at2759"/>
<name>A0A9D4Z2N9_CHLVU</name>
<keyword evidence="1" id="KW-0479">Metal-binding</keyword>
<proteinExistence type="predicted"/>
<evidence type="ECO:0000256" key="5">
    <source>
        <dbReference type="SAM" id="MobiDB-lite"/>
    </source>
</evidence>
<reference evidence="7" key="2">
    <citation type="submission" date="2020-11" db="EMBL/GenBank/DDBJ databases">
        <authorList>
            <person name="Cecchin M."/>
            <person name="Marcolungo L."/>
            <person name="Rossato M."/>
            <person name="Girolomoni L."/>
            <person name="Cosentino E."/>
            <person name="Cuine S."/>
            <person name="Li-Beisson Y."/>
            <person name="Delledonne M."/>
            <person name="Ballottari M."/>
        </authorList>
    </citation>
    <scope>NUCLEOTIDE SEQUENCE</scope>
    <source>
        <strain evidence="7">211/11P</strain>
        <tissue evidence="7">Whole cell</tissue>
    </source>
</reference>
<dbReference type="InterPro" id="IPR047134">
    <property type="entry name" value="RNF4"/>
</dbReference>
<keyword evidence="2 4" id="KW-0863">Zinc-finger</keyword>
<dbReference type="GO" id="GO:0008270">
    <property type="term" value="F:zinc ion binding"/>
    <property type="evidence" value="ECO:0007669"/>
    <property type="project" value="UniProtKB-KW"/>
</dbReference>
<evidence type="ECO:0000256" key="3">
    <source>
        <dbReference type="ARBA" id="ARBA00022833"/>
    </source>
</evidence>